<dbReference type="FunFam" id="1.10.10.10:FF:000026">
    <property type="entry name" value="HTH-type transcriptional regulator IscR"/>
    <property type="match status" value="1"/>
</dbReference>
<dbReference type="Proteomes" id="UP000054363">
    <property type="component" value="Unassembled WGS sequence"/>
</dbReference>
<dbReference type="OrthoDB" id="9808360at2"/>
<accession>A0A094L924</accession>
<sequence>MRLTSKGRYAVTAMLDVALHTEQGPVSLADISERQGISLSYLEQLFARLRKHGLVNSVRGPGGGYRLGHTPDAISVSAVIQAVDESIDATRCQGKGGCQGGSRCLTHSLWENLSDRIEDFLANISLAELVSQRDVASVALRQNAQIAEQKKRAQRIALNCDI</sequence>
<organism evidence="2 3">
    <name type="scientific">Pseudidiomarina salinarum</name>
    <dbReference type="NCBI Taxonomy" id="435908"/>
    <lineage>
        <taxon>Bacteria</taxon>
        <taxon>Pseudomonadati</taxon>
        <taxon>Pseudomonadota</taxon>
        <taxon>Gammaproteobacteria</taxon>
        <taxon>Alteromonadales</taxon>
        <taxon>Idiomarinaceae</taxon>
        <taxon>Pseudidiomarina</taxon>
    </lineage>
</organism>
<evidence type="ECO:0000313" key="3">
    <source>
        <dbReference type="Proteomes" id="UP000054363"/>
    </source>
</evidence>
<dbReference type="SUPFAM" id="SSF46785">
    <property type="entry name" value="Winged helix' DNA-binding domain"/>
    <property type="match status" value="1"/>
</dbReference>
<dbReference type="RefSeq" id="WP_034773568.1">
    <property type="nucleotide sequence ID" value="NZ_JPER01000001.1"/>
</dbReference>
<dbReference type="NCBIfam" id="TIGR02010">
    <property type="entry name" value="IscR"/>
    <property type="match status" value="1"/>
</dbReference>
<name>A0A094L924_9GAMM</name>
<keyword evidence="1" id="KW-0238">DNA-binding</keyword>
<dbReference type="InterPro" id="IPR030489">
    <property type="entry name" value="TR_Rrf2-type_CS"/>
</dbReference>
<dbReference type="STRING" id="435908.IDSA_00850"/>
<dbReference type="GO" id="GO:0003700">
    <property type="term" value="F:DNA-binding transcription factor activity"/>
    <property type="evidence" value="ECO:0007669"/>
    <property type="project" value="InterPro"/>
</dbReference>
<dbReference type="GO" id="GO:0003690">
    <property type="term" value="F:double-stranded DNA binding"/>
    <property type="evidence" value="ECO:0007669"/>
    <property type="project" value="InterPro"/>
</dbReference>
<keyword evidence="3" id="KW-1185">Reference proteome</keyword>
<dbReference type="NCBIfam" id="TIGR00738">
    <property type="entry name" value="rrf2_super"/>
    <property type="match status" value="1"/>
</dbReference>
<dbReference type="eggNOG" id="COG1959">
    <property type="taxonomic scope" value="Bacteria"/>
</dbReference>
<dbReference type="PANTHER" id="PTHR33221">
    <property type="entry name" value="WINGED HELIX-TURN-HELIX TRANSCRIPTIONAL REGULATOR, RRF2 FAMILY"/>
    <property type="match status" value="1"/>
</dbReference>
<comment type="caution">
    <text evidence="2">The sequence shown here is derived from an EMBL/GenBank/DDBJ whole genome shotgun (WGS) entry which is preliminary data.</text>
</comment>
<dbReference type="AlphaFoldDB" id="A0A094L924"/>
<dbReference type="InterPro" id="IPR036390">
    <property type="entry name" value="WH_DNA-bd_sf"/>
</dbReference>
<protein>
    <submittedName>
        <fullName evidence="2">Transcriptional regulator</fullName>
    </submittedName>
</protein>
<evidence type="ECO:0000313" key="2">
    <source>
        <dbReference type="EMBL" id="KFZ31313.1"/>
    </source>
</evidence>
<dbReference type="PANTHER" id="PTHR33221:SF5">
    <property type="entry name" value="HTH-TYPE TRANSCRIPTIONAL REGULATOR ISCR"/>
    <property type="match status" value="1"/>
</dbReference>
<dbReference type="GO" id="GO:0005829">
    <property type="term" value="C:cytosol"/>
    <property type="evidence" value="ECO:0007669"/>
    <property type="project" value="TreeGrafter"/>
</dbReference>
<reference evidence="2 3" key="1">
    <citation type="submission" date="2014-06" db="EMBL/GenBank/DDBJ databases">
        <title>The draft genome sequence of Idiomarina salinarum ISL-52.</title>
        <authorList>
            <person name="Du J."/>
            <person name="Shao Z."/>
        </authorList>
    </citation>
    <scope>NUCLEOTIDE SEQUENCE [LARGE SCALE GENOMIC DNA]</scope>
    <source>
        <strain evidence="2 3">ISL-52</strain>
    </source>
</reference>
<dbReference type="PROSITE" id="PS01332">
    <property type="entry name" value="HTH_RRF2_1"/>
    <property type="match status" value="1"/>
</dbReference>
<evidence type="ECO:0000256" key="1">
    <source>
        <dbReference type="ARBA" id="ARBA00023125"/>
    </source>
</evidence>
<dbReference type="EMBL" id="JPER01000001">
    <property type="protein sequence ID" value="KFZ31313.1"/>
    <property type="molecule type" value="Genomic_DNA"/>
</dbReference>
<dbReference type="Gene3D" id="1.10.10.10">
    <property type="entry name" value="Winged helix-like DNA-binding domain superfamily/Winged helix DNA-binding domain"/>
    <property type="match status" value="1"/>
</dbReference>
<dbReference type="PROSITE" id="PS51197">
    <property type="entry name" value="HTH_RRF2_2"/>
    <property type="match status" value="1"/>
</dbReference>
<dbReference type="InterPro" id="IPR000944">
    <property type="entry name" value="Tscrpt_reg_Rrf2"/>
</dbReference>
<dbReference type="InterPro" id="IPR010242">
    <property type="entry name" value="TF_HTH_IscR"/>
</dbReference>
<proteinExistence type="predicted"/>
<dbReference type="Pfam" id="PF02082">
    <property type="entry name" value="Rrf2"/>
    <property type="match status" value="1"/>
</dbReference>
<gene>
    <name evidence="2" type="ORF">IDSA_00850</name>
</gene>
<dbReference type="InterPro" id="IPR036388">
    <property type="entry name" value="WH-like_DNA-bd_sf"/>
</dbReference>